<name>A0AAW1VMY2_RUBAR</name>
<gene>
    <name evidence="2" type="ORF">M0R45_001159</name>
</gene>
<dbReference type="AlphaFoldDB" id="A0AAW1VMY2"/>
<dbReference type="InterPro" id="IPR018253">
    <property type="entry name" value="DnaJ_domain_CS"/>
</dbReference>
<dbReference type="Pfam" id="PF14308">
    <property type="entry name" value="DnaJ-X"/>
    <property type="match status" value="1"/>
</dbReference>
<dbReference type="SMART" id="SM00271">
    <property type="entry name" value="DnaJ"/>
    <property type="match status" value="1"/>
</dbReference>
<evidence type="ECO:0000259" key="1">
    <source>
        <dbReference type="PROSITE" id="PS50076"/>
    </source>
</evidence>
<dbReference type="PROSITE" id="PS00636">
    <property type="entry name" value="DNAJ_1"/>
    <property type="match status" value="1"/>
</dbReference>
<dbReference type="Gene3D" id="1.10.287.110">
    <property type="entry name" value="DnaJ domain"/>
    <property type="match status" value="1"/>
</dbReference>
<dbReference type="Proteomes" id="UP001457282">
    <property type="component" value="Unassembled WGS sequence"/>
</dbReference>
<sequence>MVRDTAYYDILGINIDASEIEINKAYYQKATLVHPDKNHGDPKAAEEFRALTEAYQVLVDQVKRAWYNKHGKLCIPQDYWVHSASVYGKAFGSECFEDYFGEFVSITFLSCFEMEKQTEDPEVRIKRAWEKMGTLLKERQQKLTTIMKDRIQPFVDGHIEEFENSVDLEARRLSKAAFGECLLYTIGTMYVNKAATELQKKEVFNHTNWVKVKGPKGFDMRSQMEAARAAMTEVIITRNLTEREKEEELRQSIVRNLKGMEYMSDRVWSTNARGIELTASHVCKAMLKDPTVSKDVLRLRAEALYRLGEIFKGDENPYRREYSLGLADGQECENEDSD</sequence>
<dbReference type="InterPro" id="IPR001623">
    <property type="entry name" value="DnaJ_domain"/>
</dbReference>
<comment type="caution">
    <text evidence="2">The sequence shown here is derived from an EMBL/GenBank/DDBJ whole genome shotgun (WGS) entry which is preliminary data.</text>
</comment>
<dbReference type="SUPFAM" id="SSF46565">
    <property type="entry name" value="Chaperone J-domain"/>
    <property type="match status" value="1"/>
</dbReference>
<evidence type="ECO:0000313" key="3">
    <source>
        <dbReference type="Proteomes" id="UP001457282"/>
    </source>
</evidence>
<dbReference type="InterPro" id="IPR052423">
    <property type="entry name" value="EMIR"/>
</dbReference>
<keyword evidence="3" id="KW-1185">Reference proteome</keyword>
<protein>
    <recommendedName>
        <fullName evidence="1">J domain-containing protein</fullName>
    </recommendedName>
</protein>
<dbReference type="PROSITE" id="PS50076">
    <property type="entry name" value="DNAJ_2"/>
    <property type="match status" value="1"/>
</dbReference>
<dbReference type="InterPro" id="IPR036869">
    <property type="entry name" value="J_dom_sf"/>
</dbReference>
<evidence type="ECO:0000313" key="2">
    <source>
        <dbReference type="EMBL" id="KAK9903194.1"/>
    </source>
</evidence>
<dbReference type="InterPro" id="IPR026894">
    <property type="entry name" value="DnaJ_X"/>
</dbReference>
<dbReference type="PANTHER" id="PTHR44094:SF8">
    <property type="entry name" value="DNAJ HEAT SHOCK N-TERMINAL DOMAIN-CONTAINING PROTEIN-RELATED"/>
    <property type="match status" value="1"/>
</dbReference>
<organism evidence="2 3">
    <name type="scientific">Rubus argutus</name>
    <name type="common">Southern blackberry</name>
    <dbReference type="NCBI Taxonomy" id="59490"/>
    <lineage>
        <taxon>Eukaryota</taxon>
        <taxon>Viridiplantae</taxon>
        <taxon>Streptophyta</taxon>
        <taxon>Embryophyta</taxon>
        <taxon>Tracheophyta</taxon>
        <taxon>Spermatophyta</taxon>
        <taxon>Magnoliopsida</taxon>
        <taxon>eudicotyledons</taxon>
        <taxon>Gunneridae</taxon>
        <taxon>Pentapetalae</taxon>
        <taxon>rosids</taxon>
        <taxon>fabids</taxon>
        <taxon>Rosales</taxon>
        <taxon>Rosaceae</taxon>
        <taxon>Rosoideae</taxon>
        <taxon>Rosoideae incertae sedis</taxon>
        <taxon>Rubus</taxon>
    </lineage>
</organism>
<dbReference type="CDD" id="cd06257">
    <property type="entry name" value="DnaJ"/>
    <property type="match status" value="1"/>
</dbReference>
<proteinExistence type="predicted"/>
<dbReference type="PRINTS" id="PR00625">
    <property type="entry name" value="JDOMAIN"/>
</dbReference>
<feature type="domain" description="J" evidence="1">
    <location>
        <begin position="6"/>
        <end position="71"/>
    </location>
</feature>
<dbReference type="EMBL" id="JBEDUW010000231">
    <property type="protein sequence ID" value="KAK9903194.1"/>
    <property type="molecule type" value="Genomic_DNA"/>
</dbReference>
<accession>A0AAW1VMY2</accession>
<dbReference type="Pfam" id="PF00226">
    <property type="entry name" value="DnaJ"/>
    <property type="match status" value="1"/>
</dbReference>
<dbReference type="PANTHER" id="PTHR44094">
    <property type="entry name" value="DNAJ HEAT SHOCK N-TERMINAL DOMAIN-CONTAINING PROTEIN"/>
    <property type="match status" value="1"/>
</dbReference>
<reference evidence="2 3" key="1">
    <citation type="journal article" date="2023" name="G3 (Bethesda)">
        <title>A chromosome-length genome assembly and annotation of blackberry (Rubus argutus, cv. 'Hillquist').</title>
        <authorList>
            <person name="Bruna T."/>
            <person name="Aryal R."/>
            <person name="Dudchenko O."/>
            <person name="Sargent D.J."/>
            <person name="Mead D."/>
            <person name="Buti M."/>
            <person name="Cavallini A."/>
            <person name="Hytonen T."/>
            <person name="Andres J."/>
            <person name="Pham M."/>
            <person name="Weisz D."/>
            <person name="Mascagni F."/>
            <person name="Usai G."/>
            <person name="Natali L."/>
            <person name="Bassil N."/>
            <person name="Fernandez G.E."/>
            <person name="Lomsadze A."/>
            <person name="Armour M."/>
            <person name="Olukolu B."/>
            <person name="Poorten T."/>
            <person name="Britton C."/>
            <person name="Davik J."/>
            <person name="Ashrafi H."/>
            <person name="Aiden E.L."/>
            <person name="Borodovsky M."/>
            <person name="Worthington M."/>
        </authorList>
    </citation>
    <scope>NUCLEOTIDE SEQUENCE [LARGE SCALE GENOMIC DNA]</scope>
    <source>
        <strain evidence="2">PI 553951</strain>
    </source>
</reference>